<dbReference type="InterPro" id="IPR007219">
    <property type="entry name" value="XnlR_reg_dom"/>
</dbReference>
<dbReference type="GO" id="GO:0003677">
    <property type="term" value="F:DNA binding"/>
    <property type="evidence" value="ECO:0007669"/>
    <property type="project" value="InterPro"/>
</dbReference>
<accession>A0A3A2ZHV3</accession>
<keyword evidence="1" id="KW-0539">Nucleus</keyword>
<dbReference type="Proteomes" id="UP000266188">
    <property type="component" value="Unassembled WGS sequence"/>
</dbReference>
<dbReference type="Pfam" id="PF04082">
    <property type="entry name" value="Fungal_trans"/>
    <property type="match status" value="1"/>
</dbReference>
<sequence length="643" mass="71672">MSSMFDSGNQRNPISALGNHHIIQLVDVWFSTHPLSPLISKTLLVSEIRDGNVDYALLAAILADANKFHNSTGSQGVNEYTEHNGDTADILWHFAATQLKCRRLDLTKAAALSTVQALFLLGWREISLGHARRGTCYIGYTCNVVARMNQLWRNSRRPNSTKLNGVAIDDVNKELLQNIYWMCLSTTTWAFMQIDQPFSLLVPDETPDFPNLDETASAVLRLDRASSNISTLQAQIRSMQQLWPLSHVTSTVAHIYTLYLNAATEAQRVQAVPWQKQHLHQLHQLLRSRLNSPMLSLEIRGILLQAIQAVEREVSNISPQSCLLTTYHTIAIHTLFPGVTLDQAPLQISPAVIHAFCQSMSAILAIAERFKFTPPTTDYGRITVGVSTLVLALDSCSRALLRIYEQTQRGSLDEYNVVVMMRDDLADYAEQLHQISRIDLLALRGSVARPVKKRLKKLKHLFQSLGTSTDFGPSPFCNSLGNGNTGVSELPQGEYYQNLNQKDVSFEPLLSDDLPDNLPDVESDPILELGLSKEIVDPCSFVSEPGIGYPLGFPVFTRIGTGMLGQKGFGTQQERFSHLDNDFLQYPLSANNRHFSKRPDNAHLGDISLNNLNGQENTSNRSSGVIHQWQESSTQAMWPPVTS</sequence>
<dbReference type="AlphaFoldDB" id="A0A3A2ZHV3"/>
<evidence type="ECO:0000256" key="1">
    <source>
        <dbReference type="ARBA" id="ARBA00023242"/>
    </source>
</evidence>
<comment type="caution">
    <text evidence="4">The sequence shown here is derived from an EMBL/GenBank/DDBJ whole genome shotgun (WGS) entry which is preliminary data.</text>
</comment>
<proteinExistence type="predicted"/>
<keyword evidence="5" id="KW-1185">Reference proteome</keyword>
<dbReference type="EMBL" id="MVGC01000150">
    <property type="protein sequence ID" value="RJE22808.1"/>
    <property type="molecule type" value="Genomic_DNA"/>
</dbReference>
<evidence type="ECO:0000313" key="5">
    <source>
        <dbReference type="Proteomes" id="UP000266188"/>
    </source>
</evidence>
<protein>
    <recommendedName>
        <fullName evidence="3">Xylanolytic transcriptional activator regulatory domain-containing protein</fullName>
    </recommendedName>
</protein>
<evidence type="ECO:0000259" key="3">
    <source>
        <dbReference type="Pfam" id="PF04082"/>
    </source>
</evidence>
<gene>
    <name evidence="4" type="ORF">PHISCL_04866</name>
</gene>
<dbReference type="STRING" id="2070753.A0A3A2ZHV3"/>
<dbReference type="OrthoDB" id="5069333at2759"/>
<name>A0A3A2ZHV3_9EURO</name>
<evidence type="ECO:0000256" key="2">
    <source>
        <dbReference type="SAM" id="MobiDB-lite"/>
    </source>
</evidence>
<dbReference type="GO" id="GO:0006351">
    <property type="term" value="P:DNA-templated transcription"/>
    <property type="evidence" value="ECO:0007669"/>
    <property type="project" value="InterPro"/>
</dbReference>
<reference evidence="5" key="1">
    <citation type="submission" date="2017-02" db="EMBL/GenBank/DDBJ databases">
        <authorList>
            <person name="Tafer H."/>
            <person name="Lopandic K."/>
        </authorList>
    </citation>
    <scope>NUCLEOTIDE SEQUENCE [LARGE SCALE GENOMIC DNA]</scope>
    <source>
        <strain evidence="5">CBS 366.77</strain>
    </source>
</reference>
<feature type="region of interest" description="Disordered" evidence="2">
    <location>
        <begin position="616"/>
        <end position="643"/>
    </location>
</feature>
<feature type="domain" description="Xylanolytic transcriptional activator regulatory" evidence="3">
    <location>
        <begin position="30"/>
        <end position="284"/>
    </location>
</feature>
<evidence type="ECO:0000313" key="4">
    <source>
        <dbReference type="EMBL" id="RJE22808.1"/>
    </source>
</evidence>
<dbReference type="GO" id="GO:0008270">
    <property type="term" value="F:zinc ion binding"/>
    <property type="evidence" value="ECO:0007669"/>
    <property type="project" value="InterPro"/>
</dbReference>
<dbReference type="CDD" id="cd12148">
    <property type="entry name" value="fungal_TF_MHR"/>
    <property type="match status" value="1"/>
</dbReference>
<organism evidence="4 5">
    <name type="scientific">Aspergillus sclerotialis</name>
    <dbReference type="NCBI Taxonomy" id="2070753"/>
    <lineage>
        <taxon>Eukaryota</taxon>
        <taxon>Fungi</taxon>
        <taxon>Dikarya</taxon>
        <taxon>Ascomycota</taxon>
        <taxon>Pezizomycotina</taxon>
        <taxon>Eurotiomycetes</taxon>
        <taxon>Eurotiomycetidae</taxon>
        <taxon>Eurotiales</taxon>
        <taxon>Aspergillaceae</taxon>
        <taxon>Aspergillus</taxon>
        <taxon>Aspergillus subgen. Polypaecilum</taxon>
    </lineage>
</organism>